<evidence type="ECO:0000256" key="1">
    <source>
        <dbReference type="SAM" id="MobiDB-lite"/>
    </source>
</evidence>
<accession>A0A0L7KUB9</accession>
<feature type="region of interest" description="Disordered" evidence="1">
    <location>
        <begin position="1"/>
        <end position="47"/>
    </location>
</feature>
<dbReference type="STRING" id="104452.A0A0L7KUB9"/>
<dbReference type="InterPro" id="IPR036865">
    <property type="entry name" value="CRAL-TRIO_dom_sf"/>
</dbReference>
<dbReference type="AlphaFoldDB" id="A0A0L7KUB9"/>
<name>A0A0L7KUB9_OPEBR</name>
<comment type="caution">
    <text evidence="2">The sequence shown here is derived from an EMBL/GenBank/DDBJ whole genome shotgun (WGS) entry which is preliminary data.</text>
</comment>
<gene>
    <name evidence="2" type="ORF">OBRU01_20643</name>
</gene>
<reference evidence="2 3" key="1">
    <citation type="journal article" date="2015" name="Genome Biol. Evol.">
        <title>The genome of winter moth (Operophtera brumata) provides a genomic perspective on sexual dimorphism and phenology.</title>
        <authorList>
            <person name="Derks M.F."/>
            <person name="Smit S."/>
            <person name="Salis L."/>
            <person name="Schijlen E."/>
            <person name="Bossers A."/>
            <person name="Mateman C."/>
            <person name="Pijl A.S."/>
            <person name="de Ridder D."/>
            <person name="Groenen M.A."/>
            <person name="Visser M.E."/>
            <person name="Megens H.J."/>
        </authorList>
    </citation>
    <scope>NUCLEOTIDE SEQUENCE [LARGE SCALE GENOMIC DNA]</scope>
    <source>
        <strain evidence="2">WM2013NL</strain>
        <tissue evidence="2">Head and thorax</tissue>
    </source>
</reference>
<evidence type="ECO:0000313" key="2">
    <source>
        <dbReference type="EMBL" id="KOB66872.1"/>
    </source>
</evidence>
<protein>
    <submittedName>
        <fullName evidence="2">Retinaldehyde-binding related protein</fullName>
    </submittedName>
</protein>
<feature type="compositionally biased region" description="Basic and acidic residues" evidence="1">
    <location>
        <begin position="25"/>
        <end position="47"/>
    </location>
</feature>
<keyword evidence="3" id="KW-1185">Reference proteome</keyword>
<dbReference type="Gene3D" id="3.40.525.10">
    <property type="entry name" value="CRAL-TRIO lipid binding domain"/>
    <property type="match status" value="1"/>
</dbReference>
<proteinExistence type="predicted"/>
<sequence>MATSVLQPSGCRRDHAKPDLIQPRVPDDASMHQEREERETGDLPQELREQARVELREELALRDQALAQMRHFIEKHPAIKRCRTDPLDPKISAVIDAGYLVPLPKRDAEGRRVVLSCMGKLDPLDLQIAAVIHAGYLVPVPKRDA</sequence>
<organism evidence="2 3">
    <name type="scientific">Operophtera brumata</name>
    <name type="common">Winter moth</name>
    <name type="synonym">Phalaena brumata</name>
    <dbReference type="NCBI Taxonomy" id="104452"/>
    <lineage>
        <taxon>Eukaryota</taxon>
        <taxon>Metazoa</taxon>
        <taxon>Ecdysozoa</taxon>
        <taxon>Arthropoda</taxon>
        <taxon>Hexapoda</taxon>
        <taxon>Insecta</taxon>
        <taxon>Pterygota</taxon>
        <taxon>Neoptera</taxon>
        <taxon>Endopterygota</taxon>
        <taxon>Lepidoptera</taxon>
        <taxon>Glossata</taxon>
        <taxon>Ditrysia</taxon>
        <taxon>Geometroidea</taxon>
        <taxon>Geometridae</taxon>
        <taxon>Larentiinae</taxon>
        <taxon>Operophtera</taxon>
    </lineage>
</organism>
<dbReference type="EMBL" id="JTDY01005572">
    <property type="protein sequence ID" value="KOB66872.1"/>
    <property type="molecule type" value="Genomic_DNA"/>
</dbReference>
<evidence type="ECO:0000313" key="3">
    <source>
        <dbReference type="Proteomes" id="UP000037510"/>
    </source>
</evidence>
<dbReference type="Proteomes" id="UP000037510">
    <property type="component" value="Unassembled WGS sequence"/>
</dbReference>
<dbReference type="SUPFAM" id="SSF52087">
    <property type="entry name" value="CRAL/TRIO domain"/>
    <property type="match status" value="1"/>
</dbReference>